<evidence type="ECO:0000313" key="2">
    <source>
        <dbReference type="Proteomes" id="UP000499080"/>
    </source>
</evidence>
<dbReference type="OrthoDB" id="6619746at2759"/>
<dbReference type="PANTHER" id="PTHR31511:SF12">
    <property type="entry name" value="RHO TERMINATION FACTOR N-TERMINAL DOMAIN-CONTAINING PROTEIN"/>
    <property type="match status" value="1"/>
</dbReference>
<keyword evidence="2" id="KW-1185">Reference proteome</keyword>
<protein>
    <submittedName>
        <fullName evidence="1">Uncharacterized protein</fullName>
    </submittedName>
</protein>
<organism evidence="1 2">
    <name type="scientific">Araneus ventricosus</name>
    <name type="common">Orbweaver spider</name>
    <name type="synonym">Epeira ventricosa</name>
    <dbReference type="NCBI Taxonomy" id="182803"/>
    <lineage>
        <taxon>Eukaryota</taxon>
        <taxon>Metazoa</taxon>
        <taxon>Ecdysozoa</taxon>
        <taxon>Arthropoda</taxon>
        <taxon>Chelicerata</taxon>
        <taxon>Arachnida</taxon>
        <taxon>Araneae</taxon>
        <taxon>Araneomorphae</taxon>
        <taxon>Entelegynae</taxon>
        <taxon>Araneoidea</taxon>
        <taxon>Araneidae</taxon>
        <taxon>Araneus</taxon>
    </lineage>
</organism>
<dbReference type="EMBL" id="BGPR01000051">
    <property type="protein sequence ID" value="GBL87018.1"/>
    <property type="molecule type" value="Genomic_DNA"/>
</dbReference>
<dbReference type="PANTHER" id="PTHR31511">
    <property type="entry name" value="PROTEIN CBG23764"/>
    <property type="match status" value="1"/>
</dbReference>
<comment type="caution">
    <text evidence="1">The sequence shown here is derived from an EMBL/GenBank/DDBJ whole genome shotgun (WGS) entry which is preliminary data.</text>
</comment>
<evidence type="ECO:0000313" key="1">
    <source>
        <dbReference type="EMBL" id="GBL87018.1"/>
    </source>
</evidence>
<reference evidence="1 2" key="1">
    <citation type="journal article" date="2019" name="Sci. Rep.">
        <title>Orb-weaving spider Araneus ventricosus genome elucidates the spidroin gene catalogue.</title>
        <authorList>
            <person name="Kono N."/>
            <person name="Nakamura H."/>
            <person name="Ohtoshi R."/>
            <person name="Moran D.A.P."/>
            <person name="Shinohara A."/>
            <person name="Yoshida Y."/>
            <person name="Fujiwara M."/>
            <person name="Mori M."/>
            <person name="Tomita M."/>
            <person name="Arakawa K."/>
        </authorList>
    </citation>
    <scope>NUCLEOTIDE SEQUENCE [LARGE SCALE GENOMIC DNA]</scope>
</reference>
<proteinExistence type="predicted"/>
<sequence length="149" mass="16907">MIFTVEDKNNFQAAVNCWVCEQPLNGDSVRDHDHLTDVFENFRKVCLEFYKIDPCHLCTAPGLAWQACLRMTGVKQELLTDIDMHLFIEKGIRGGVAMMSHRFASANNPHLPNYDPNGPNSFIMYCHAINLGHVTGSPDPGFFLDYRKC</sequence>
<accession>A0A4Y2B4U6</accession>
<gene>
    <name evidence="1" type="ORF">AVEN_218726_1</name>
</gene>
<name>A0A4Y2B4U6_ARAVE</name>
<dbReference type="AlphaFoldDB" id="A0A4Y2B4U6"/>
<dbReference type="Proteomes" id="UP000499080">
    <property type="component" value="Unassembled WGS sequence"/>
</dbReference>